<name>A0A5B8LI90_9SPHN</name>
<evidence type="ECO:0000313" key="10">
    <source>
        <dbReference type="Proteomes" id="UP000315673"/>
    </source>
</evidence>
<dbReference type="GO" id="GO:0000820">
    <property type="term" value="P:regulation of glutamine family amino acid metabolic process"/>
    <property type="evidence" value="ECO:0007669"/>
    <property type="project" value="TreeGrafter"/>
</dbReference>
<dbReference type="Pfam" id="PF08335">
    <property type="entry name" value="GlnD_UR_UTase"/>
    <property type="match status" value="1"/>
</dbReference>
<dbReference type="PANTHER" id="PTHR30621:SF0">
    <property type="entry name" value="BIFUNCTIONAL GLUTAMINE SYNTHETASE ADENYLYLTRANSFERASE_ADENYLYL-REMOVING ENZYME"/>
    <property type="match status" value="1"/>
</dbReference>
<organism evidence="9 10">
    <name type="scientific">Sphingomonas panacisoli</name>
    <dbReference type="NCBI Taxonomy" id="1813879"/>
    <lineage>
        <taxon>Bacteria</taxon>
        <taxon>Pseudomonadati</taxon>
        <taxon>Pseudomonadota</taxon>
        <taxon>Alphaproteobacteria</taxon>
        <taxon>Sphingomonadales</taxon>
        <taxon>Sphingomonadaceae</taxon>
        <taxon>Sphingomonas</taxon>
    </lineage>
</organism>
<keyword evidence="1 9" id="KW-0808">Transferase</keyword>
<dbReference type="EC" id="2.7.7.89" evidence="9"/>
<feature type="domain" description="PII-uridylyltransferase/Glutamine-synthetase adenylyltransferase" evidence="8">
    <location>
        <begin position="264"/>
        <end position="379"/>
    </location>
</feature>
<evidence type="ECO:0000259" key="8">
    <source>
        <dbReference type="Pfam" id="PF08335"/>
    </source>
</evidence>
<dbReference type="Proteomes" id="UP000315673">
    <property type="component" value="Chromosome"/>
</dbReference>
<dbReference type="Gene3D" id="1.20.120.330">
    <property type="entry name" value="Nucleotidyltransferases domain 2"/>
    <property type="match status" value="2"/>
</dbReference>
<feature type="domain" description="Glutamate-ammonia ligase adenylyltransferase repeated" evidence="7">
    <location>
        <begin position="65"/>
        <end position="241"/>
    </location>
</feature>
<dbReference type="InterPro" id="IPR005190">
    <property type="entry name" value="GlnE_rpt_dom"/>
</dbReference>
<dbReference type="OrthoDB" id="9759366at2"/>
<dbReference type="Gene3D" id="1.20.120.1510">
    <property type="match status" value="1"/>
</dbReference>
<dbReference type="InterPro" id="IPR043519">
    <property type="entry name" value="NT_sf"/>
</dbReference>
<accession>A0A5B8LI90</accession>
<dbReference type="GO" id="GO:0047388">
    <property type="term" value="F:[glutamine synthetase]-adenylyl-L-tyrosine phosphorylase activity"/>
    <property type="evidence" value="ECO:0007669"/>
    <property type="project" value="UniProtKB-EC"/>
</dbReference>
<gene>
    <name evidence="9" type="ORF">FPZ24_11075</name>
</gene>
<dbReference type="GO" id="GO:0005524">
    <property type="term" value="F:ATP binding"/>
    <property type="evidence" value="ECO:0007669"/>
    <property type="project" value="UniProtKB-KW"/>
</dbReference>
<dbReference type="EMBL" id="CP042306">
    <property type="protein sequence ID" value="QDZ07958.1"/>
    <property type="molecule type" value="Genomic_DNA"/>
</dbReference>
<evidence type="ECO:0000256" key="4">
    <source>
        <dbReference type="ARBA" id="ARBA00022840"/>
    </source>
</evidence>
<keyword evidence="4" id="KW-0067">ATP-binding</keyword>
<reference evidence="9 10" key="1">
    <citation type="submission" date="2019-07" db="EMBL/GenBank/DDBJ databases">
        <title>Full genome sequence of Sphingomonas sp. 4R-6-7(HKS19).</title>
        <authorList>
            <person name="Im W.-T."/>
        </authorList>
    </citation>
    <scope>NUCLEOTIDE SEQUENCE [LARGE SCALE GENOMIC DNA]</scope>
    <source>
        <strain evidence="9 10">HKS19</strain>
    </source>
</reference>
<dbReference type="SUPFAM" id="SSF81593">
    <property type="entry name" value="Nucleotidyltransferase substrate binding subunit/domain"/>
    <property type="match status" value="2"/>
</dbReference>
<sequence length="902" mass="96313">MGARVGLERRCEPPPYFADAIARASAHAPFLRVAIEQQPDLVADLAQGIVPDPAPFDPDLPIGIAMRRARRREALIVAIADLAGALDLDGVTRRLTAFADRALDAAIRAAILERVPDAEPVGLAAIALGKQGSCELNYSSDIDPILLFDPTTLPRRARDEPEEAAVRIGRRVVELLQARDGEGYVLRVDLRLRPSPEVTPIVLPVNAAISYYESAALPWERAAFIRARAAAGDLALGRHFLDAIRPFVWRRAVDFGAVGEIREITRRIRDHHSQGQAFGPGYDLKRGRGGIREIEFFAQIHQLIHGGRDPALRAPATMDALDGLAAAGRISRDEAAALKAAYVAFRTTEHRLQMVDDRQTHALPRAQDALDNVGLLAGLGSGASLIAMLNPHVVAVGGIYDSLDPPDTVALSSDDDTLPAQLEAIGFADAATAVQLVERWRGGSYPALRSPAARQALEAVLPSLMAALGQAPDPRAALIQVDAMLSRLPSAINFFRLLEARPQLAQLMATILSHAPPLAEALGRRPALLDGLIDATALAPVGDVSTLIAEMARGEAGDDYQATLDRVRRIVGEKRFGLGAQLVAGASDPLDVSHGYARVAVAAIEVLAAATVADFAATHGRVPDSELLILALGRLGGGALTHASDLDLIYLFTGDFSAESDGAKPLGAVHYYNRLAQRVSAALSVPTAAGPLYEIDTRLRPSGAQGPLVVSLDGFARYQREDAWTWEHMALTRARAIFGSDAARSAVAAVIDEVLQTPRDHAKTVADAVEMRSEMARHKPPAGPLDAKLLPGGLVDLEFAVHVAQLTHNAGFDADLDPAIATLADRDILPATMGEAYRLLTRILVLLRLVAPDSQPPSDATRALIVRVLGTSDWDTLVARFDATRQEVAAVWADVSGGTNER</sequence>
<keyword evidence="3" id="KW-0547">Nucleotide-binding</keyword>
<protein>
    <submittedName>
        <fullName evidence="9">Bifunctional [glutamine synthetase] adenylyltransferase/[glutamine synthetase]-adenylyl-L-tyrosine phosphorylase</fullName>
        <ecNumber evidence="9">2.7.7.89</ecNumber>
    </submittedName>
</protein>
<dbReference type="GO" id="GO:0008882">
    <property type="term" value="F:[glutamate-ammonia-ligase] adenylyltransferase activity"/>
    <property type="evidence" value="ECO:0007669"/>
    <property type="project" value="InterPro"/>
</dbReference>
<evidence type="ECO:0000256" key="3">
    <source>
        <dbReference type="ARBA" id="ARBA00022741"/>
    </source>
</evidence>
<keyword evidence="10" id="KW-1185">Reference proteome</keyword>
<dbReference type="CDD" id="cd05401">
    <property type="entry name" value="NT_GlnE_GlnD_like"/>
    <property type="match status" value="2"/>
</dbReference>
<proteinExistence type="predicted"/>
<dbReference type="KEGG" id="spai:FPZ24_11075"/>
<evidence type="ECO:0000256" key="1">
    <source>
        <dbReference type="ARBA" id="ARBA00022679"/>
    </source>
</evidence>
<evidence type="ECO:0000313" key="9">
    <source>
        <dbReference type="EMBL" id="QDZ07958.1"/>
    </source>
</evidence>
<dbReference type="InterPro" id="IPR013546">
    <property type="entry name" value="PII_UdlTrfase/GS_AdlTrfase"/>
</dbReference>
<keyword evidence="2 9" id="KW-0548">Nucleotidyltransferase</keyword>
<evidence type="ECO:0000256" key="5">
    <source>
        <dbReference type="ARBA" id="ARBA00022842"/>
    </source>
</evidence>
<evidence type="ECO:0000259" key="7">
    <source>
        <dbReference type="Pfam" id="PF03710"/>
    </source>
</evidence>
<dbReference type="PANTHER" id="PTHR30621">
    <property type="entry name" value="GLUTAMINE SYNTHETASE ADENYLYLTRANSFERASE"/>
    <property type="match status" value="1"/>
</dbReference>
<keyword evidence="5" id="KW-0460">Magnesium</keyword>
<evidence type="ECO:0000256" key="6">
    <source>
        <dbReference type="ARBA" id="ARBA00023268"/>
    </source>
</evidence>
<dbReference type="InterPro" id="IPR023057">
    <property type="entry name" value="GlnE"/>
</dbReference>
<keyword evidence="6" id="KW-0511">Multifunctional enzyme</keyword>
<dbReference type="SUPFAM" id="SSF81301">
    <property type="entry name" value="Nucleotidyltransferase"/>
    <property type="match status" value="2"/>
</dbReference>
<dbReference type="GO" id="GO:0005829">
    <property type="term" value="C:cytosol"/>
    <property type="evidence" value="ECO:0007669"/>
    <property type="project" value="TreeGrafter"/>
</dbReference>
<dbReference type="AlphaFoldDB" id="A0A5B8LI90"/>
<feature type="domain" description="Glutamate-ammonia ligase adenylyltransferase repeated" evidence="7">
    <location>
        <begin position="508"/>
        <end position="744"/>
    </location>
</feature>
<dbReference type="Pfam" id="PF03710">
    <property type="entry name" value="GlnE"/>
    <property type="match status" value="2"/>
</dbReference>
<evidence type="ECO:0000256" key="2">
    <source>
        <dbReference type="ARBA" id="ARBA00022695"/>
    </source>
</evidence>
<dbReference type="NCBIfam" id="NF010706">
    <property type="entry name" value="PRK14108.1"/>
    <property type="match status" value="1"/>
</dbReference>
<dbReference type="Gene3D" id="3.30.460.10">
    <property type="entry name" value="Beta Polymerase, domain 2"/>
    <property type="match status" value="2"/>
</dbReference>
<dbReference type="NCBIfam" id="NF008292">
    <property type="entry name" value="PRK11072.1"/>
    <property type="match status" value="1"/>
</dbReference>